<evidence type="ECO:0008006" key="3">
    <source>
        <dbReference type="Google" id="ProtNLM"/>
    </source>
</evidence>
<dbReference type="Pfam" id="PF07958">
    <property type="entry name" value="DUF1688"/>
    <property type="match status" value="1"/>
</dbReference>
<dbReference type="InterPro" id="IPR012469">
    <property type="entry name" value="DUF1688"/>
</dbReference>
<dbReference type="EMBL" id="FXTT01000003">
    <property type="protein sequence ID" value="SMP22872.1"/>
    <property type="molecule type" value="Genomic_DNA"/>
</dbReference>
<reference evidence="1 2" key="1">
    <citation type="submission" date="2017-05" db="EMBL/GenBank/DDBJ databases">
        <authorList>
            <person name="Varghese N."/>
            <person name="Submissions S."/>
        </authorList>
    </citation>
    <scope>NUCLEOTIDE SEQUENCE [LARGE SCALE GENOMIC DNA]</scope>
    <source>
        <strain evidence="1 2">DSM 15949</strain>
    </source>
</reference>
<sequence length="412" mass="44026">MNAISALDYFALARVRSEAAILLDKAAAGQLRHVAVDLSKFGDAMVTVLETTKENYPDLQIPPYGLWREFETGGYDRWSALAGARQFETAHDMLLSAADLVVLAAVMQTVTPAGWVFVDPLTQTKANGRTASCLAAFHMFAAGSFSNAMSDPYRVDADSLIALDSPELAAGLQWDADQSADLLEQMRKHLKRFGEAMSVRPDLCTEDDVTRAGLMVLGKVREAGGSVDLSSVLETLMEVLAPVWTGGASVGDVGLGDSFEHSVPQSDTPGAIVPFHLAAQEMAYSLVEPLAWAGLEAEGLEQLTAPADDRHAALFVRTGVLNFTTADQSLDPIDARDRMVEIRAVSAALAERLADHLRAELDVAAGQLPLTCILEGGTSRAGVSALKKNGQETTKLQELLNPGAVFWLPFGA</sequence>
<dbReference type="Proteomes" id="UP001157914">
    <property type="component" value="Unassembled WGS sequence"/>
</dbReference>
<organism evidence="1 2">
    <name type="scientific">Roseibium denhamense</name>
    <dbReference type="NCBI Taxonomy" id="76305"/>
    <lineage>
        <taxon>Bacteria</taxon>
        <taxon>Pseudomonadati</taxon>
        <taxon>Pseudomonadota</taxon>
        <taxon>Alphaproteobacteria</taxon>
        <taxon>Hyphomicrobiales</taxon>
        <taxon>Stappiaceae</taxon>
        <taxon>Roseibium</taxon>
    </lineage>
</organism>
<comment type="caution">
    <text evidence="1">The sequence shown here is derived from an EMBL/GenBank/DDBJ whole genome shotgun (WGS) entry which is preliminary data.</text>
</comment>
<dbReference type="PANTHER" id="PTHR31687">
    <property type="match status" value="1"/>
</dbReference>
<name>A0ABY1NZR6_9HYPH</name>
<keyword evidence="2" id="KW-1185">Reference proteome</keyword>
<proteinExistence type="predicted"/>
<gene>
    <name evidence="1" type="ORF">SAMN06265374_2218</name>
</gene>
<evidence type="ECO:0000313" key="1">
    <source>
        <dbReference type="EMBL" id="SMP22872.1"/>
    </source>
</evidence>
<dbReference type="PANTHER" id="PTHR31687:SF3">
    <property type="entry name" value="PROTEIN URG3"/>
    <property type="match status" value="1"/>
</dbReference>
<evidence type="ECO:0000313" key="2">
    <source>
        <dbReference type="Proteomes" id="UP001157914"/>
    </source>
</evidence>
<dbReference type="RefSeq" id="WP_155190303.1">
    <property type="nucleotide sequence ID" value="NZ_BAAAEA010000002.1"/>
</dbReference>
<protein>
    <recommendedName>
        <fullName evidence="3">DUF1688 family protein</fullName>
    </recommendedName>
</protein>
<accession>A0ABY1NZR6</accession>